<organism evidence="3 4">
    <name type="scientific">Cladorrhinum samala</name>
    <dbReference type="NCBI Taxonomy" id="585594"/>
    <lineage>
        <taxon>Eukaryota</taxon>
        <taxon>Fungi</taxon>
        <taxon>Dikarya</taxon>
        <taxon>Ascomycota</taxon>
        <taxon>Pezizomycotina</taxon>
        <taxon>Sordariomycetes</taxon>
        <taxon>Sordariomycetidae</taxon>
        <taxon>Sordariales</taxon>
        <taxon>Podosporaceae</taxon>
        <taxon>Cladorrhinum</taxon>
    </lineage>
</organism>
<dbReference type="GO" id="GO:0004479">
    <property type="term" value="F:methionyl-tRNA formyltransferase activity"/>
    <property type="evidence" value="ECO:0007669"/>
    <property type="project" value="UniProtKB-EC"/>
</dbReference>
<evidence type="ECO:0000259" key="2">
    <source>
        <dbReference type="Pfam" id="PF00551"/>
    </source>
</evidence>
<dbReference type="AlphaFoldDB" id="A0AAV9HTH6"/>
<comment type="caution">
    <text evidence="3">The sequence shown here is derived from an EMBL/GenBank/DDBJ whole genome shotgun (WGS) entry which is preliminary data.</text>
</comment>
<dbReference type="CDD" id="cd08646">
    <property type="entry name" value="FMT_core_Met-tRNA-FMT_N"/>
    <property type="match status" value="1"/>
</dbReference>
<evidence type="ECO:0000256" key="1">
    <source>
        <dbReference type="ARBA" id="ARBA00012261"/>
    </source>
</evidence>
<proteinExistence type="predicted"/>
<dbReference type="SUPFAM" id="SSF53328">
    <property type="entry name" value="Formyltransferase"/>
    <property type="match status" value="1"/>
</dbReference>
<dbReference type="Gene3D" id="3.40.50.12230">
    <property type="match status" value="1"/>
</dbReference>
<evidence type="ECO:0000313" key="3">
    <source>
        <dbReference type="EMBL" id="KAK4463415.1"/>
    </source>
</evidence>
<dbReference type="InterPro" id="IPR036477">
    <property type="entry name" value="Formyl_transf_N_sf"/>
</dbReference>
<sequence length="450" mass="49305">MLLLSSRTLPGAFMKLSSQPIHSALLSSRRTFGSHSKPQSKPLRILFCGSDTFSCDSLLSLHQELVHPTRKPPLIQSIDVLVRPPKPTGRGLKTLKPLPISLLAEELSLPIHERDTFRGWDLPPHVNLIIAVSFGLFVPPRILSQAEYGGLNVHPSLLPDLRGPAPIQHAILNNYTGTGVSVQTLSPQAFDHGTVLSQTVAPTFPNHAPPRFDDLRRDLSRAGAGLLLETLKSNLHVPPHVDTSSVGPGIPLIHAPKITRRDQQVDWLVGFPPSGARGQPLSPSARIDLQYRALGALWTHIRTRPSAPSPQSKSKTKSKKLPEYVRLQLGGITAVESFEEARHPTARNDDYGVLDWAQQDDEHGEFRIIPARWVPAVVEGSIVVEIPSFNNLGHGDKRFTAIRINSMKIAGDTEKDAVNVATKLSAGRESMTLVELRTLQATHIFGEPSK</sequence>
<feature type="domain" description="Formyl transferase N-terminal" evidence="2">
    <location>
        <begin position="44"/>
        <end position="207"/>
    </location>
</feature>
<keyword evidence="4" id="KW-1185">Reference proteome</keyword>
<dbReference type="PANTHER" id="PTHR11138:SF5">
    <property type="entry name" value="METHIONYL-TRNA FORMYLTRANSFERASE, MITOCHONDRIAL"/>
    <property type="match status" value="1"/>
</dbReference>
<dbReference type="GO" id="GO:0005739">
    <property type="term" value="C:mitochondrion"/>
    <property type="evidence" value="ECO:0007669"/>
    <property type="project" value="TreeGrafter"/>
</dbReference>
<dbReference type="EC" id="2.1.2.9" evidence="1"/>
<dbReference type="Proteomes" id="UP001321749">
    <property type="component" value="Unassembled WGS sequence"/>
</dbReference>
<gene>
    <name evidence="3" type="ORF">QBC42DRAFT_265915</name>
</gene>
<evidence type="ECO:0000313" key="4">
    <source>
        <dbReference type="Proteomes" id="UP001321749"/>
    </source>
</evidence>
<dbReference type="EMBL" id="MU864960">
    <property type="protein sequence ID" value="KAK4463415.1"/>
    <property type="molecule type" value="Genomic_DNA"/>
</dbReference>
<protein>
    <recommendedName>
        <fullName evidence="1">methionyl-tRNA formyltransferase</fullName>
        <ecNumber evidence="1">2.1.2.9</ecNumber>
    </recommendedName>
</protein>
<accession>A0AAV9HTH6</accession>
<dbReference type="InterPro" id="IPR041711">
    <property type="entry name" value="Met-tRNA-FMT_N"/>
</dbReference>
<reference evidence="3" key="1">
    <citation type="journal article" date="2023" name="Mol. Phylogenet. Evol.">
        <title>Genome-scale phylogeny and comparative genomics of the fungal order Sordariales.</title>
        <authorList>
            <person name="Hensen N."/>
            <person name="Bonometti L."/>
            <person name="Westerberg I."/>
            <person name="Brannstrom I.O."/>
            <person name="Guillou S."/>
            <person name="Cros-Aarteil S."/>
            <person name="Calhoun S."/>
            <person name="Haridas S."/>
            <person name="Kuo A."/>
            <person name="Mondo S."/>
            <person name="Pangilinan J."/>
            <person name="Riley R."/>
            <person name="LaButti K."/>
            <person name="Andreopoulos B."/>
            <person name="Lipzen A."/>
            <person name="Chen C."/>
            <person name="Yan M."/>
            <person name="Daum C."/>
            <person name="Ng V."/>
            <person name="Clum A."/>
            <person name="Steindorff A."/>
            <person name="Ohm R.A."/>
            <person name="Martin F."/>
            <person name="Silar P."/>
            <person name="Natvig D.O."/>
            <person name="Lalanne C."/>
            <person name="Gautier V."/>
            <person name="Ament-Velasquez S.L."/>
            <person name="Kruys A."/>
            <person name="Hutchinson M.I."/>
            <person name="Powell A.J."/>
            <person name="Barry K."/>
            <person name="Miller A.N."/>
            <person name="Grigoriev I.V."/>
            <person name="Debuchy R."/>
            <person name="Gladieux P."/>
            <person name="Hiltunen Thoren M."/>
            <person name="Johannesson H."/>
        </authorList>
    </citation>
    <scope>NUCLEOTIDE SEQUENCE</scope>
    <source>
        <strain evidence="3">PSN324</strain>
    </source>
</reference>
<reference evidence="3" key="2">
    <citation type="submission" date="2023-06" db="EMBL/GenBank/DDBJ databases">
        <authorList>
            <consortium name="Lawrence Berkeley National Laboratory"/>
            <person name="Mondo S.J."/>
            <person name="Hensen N."/>
            <person name="Bonometti L."/>
            <person name="Westerberg I."/>
            <person name="Brannstrom I.O."/>
            <person name="Guillou S."/>
            <person name="Cros-Aarteil S."/>
            <person name="Calhoun S."/>
            <person name="Haridas S."/>
            <person name="Kuo A."/>
            <person name="Pangilinan J."/>
            <person name="Riley R."/>
            <person name="Labutti K."/>
            <person name="Andreopoulos B."/>
            <person name="Lipzen A."/>
            <person name="Chen C."/>
            <person name="Yanf M."/>
            <person name="Daum C."/>
            <person name="Ng V."/>
            <person name="Clum A."/>
            <person name="Steindorff A."/>
            <person name="Ohm R."/>
            <person name="Martin F."/>
            <person name="Silar P."/>
            <person name="Natvig D."/>
            <person name="Lalanne C."/>
            <person name="Gautier V."/>
            <person name="Ament-Velasquez S.L."/>
            <person name="Kruys A."/>
            <person name="Hutchinson M.I."/>
            <person name="Powell A.J."/>
            <person name="Barry K."/>
            <person name="Miller A.N."/>
            <person name="Grigoriev I.V."/>
            <person name="Debuchy R."/>
            <person name="Gladieux P."/>
            <person name="Thoren M.H."/>
            <person name="Johannesson H."/>
        </authorList>
    </citation>
    <scope>NUCLEOTIDE SEQUENCE</scope>
    <source>
        <strain evidence="3">PSN324</strain>
    </source>
</reference>
<name>A0AAV9HTH6_9PEZI</name>
<dbReference type="Pfam" id="PF00551">
    <property type="entry name" value="Formyl_trans_N"/>
    <property type="match status" value="1"/>
</dbReference>
<dbReference type="InterPro" id="IPR002376">
    <property type="entry name" value="Formyl_transf_N"/>
</dbReference>
<dbReference type="PANTHER" id="PTHR11138">
    <property type="entry name" value="METHIONYL-TRNA FORMYLTRANSFERASE"/>
    <property type="match status" value="1"/>
</dbReference>